<proteinExistence type="predicted"/>
<sequence length="41" mass="4829">MYEAMRDLYHLDPHGGPSPRAMFDRFVAWGPYRRPLVEPVP</sequence>
<keyword evidence="2" id="KW-1185">Reference proteome</keyword>
<comment type="caution">
    <text evidence="1">The sequence shown here is derived from an EMBL/GenBank/DDBJ whole genome shotgun (WGS) entry which is preliminary data.</text>
</comment>
<organism evidence="1 2">
    <name type="scientific">Micromonospora reichwaldensis</name>
    <dbReference type="NCBI Taxonomy" id="3075516"/>
    <lineage>
        <taxon>Bacteria</taxon>
        <taxon>Bacillati</taxon>
        <taxon>Actinomycetota</taxon>
        <taxon>Actinomycetes</taxon>
        <taxon>Micromonosporales</taxon>
        <taxon>Micromonosporaceae</taxon>
        <taxon>Micromonospora</taxon>
    </lineage>
</organism>
<dbReference type="RefSeq" id="WP_311413095.1">
    <property type="nucleotide sequence ID" value="NZ_JAVRFL010000022.1"/>
</dbReference>
<protein>
    <submittedName>
        <fullName evidence="1">Uncharacterized protein</fullName>
    </submittedName>
</protein>
<reference evidence="1" key="1">
    <citation type="submission" date="2023-09" db="EMBL/GenBank/DDBJ databases">
        <title>30 novel species of actinomycetes from the DSMZ collection.</title>
        <authorList>
            <person name="Nouioui I."/>
        </authorList>
    </citation>
    <scope>NUCLEOTIDE SEQUENCE</scope>
    <source>
        <strain evidence="1">DSM 115977</strain>
    </source>
</reference>
<gene>
    <name evidence="1" type="ORF">RM555_19305</name>
</gene>
<accession>A0ABU2WZ26</accession>
<evidence type="ECO:0000313" key="1">
    <source>
        <dbReference type="EMBL" id="MDT0531137.1"/>
    </source>
</evidence>
<name>A0ABU2WZ26_9ACTN</name>
<dbReference type="EMBL" id="JAVRFL010000022">
    <property type="protein sequence ID" value="MDT0531137.1"/>
    <property type="molecule type" value="Genomic_DNA"/>
</dbReference>
<dbReference type="Proteomes" id="UP001180973">
    <property type="component" value="Unassembled WGS sequence"/>
</dbReference>
<evidence type="ECO:0000313" key="2">
    <source>
        <dbReference type="Proteomes" id="UP001180973"/>
    </source>
</evidence>